<sequence>MTEQLARTIAALQKNNIQAQFVEGPEDLVALLRRDYLRPGDTVAMGGTMTAAETGVAGLLACGDYRFLDRTRPGITPDEAGEMMRRAFFADWYITSTNAVTEQGELFNVDGNGNRVAAMAFGPKKVLVIAGENKIVPDLKAAVERVKAVAAPKNCVRLGLATPCAATGHCGERRCRSEGRICCDFSVQSYQRDPQRIHLFFLPGRLGY</sequence>
<evidence type="ECO:0000313" key="4">
    <source>
        <dbReference type="Proteomes" id="UP000184089"/>
    </source>
</evidence>
<organism evidence="3 4">
    <name type="scientific">Bittarella massiliensis</name>
    <name type="common">ex Durand et al. 2017</name>
    <dbReference type="NCBI Taxonomy" id="1720313"/>
    <lineage>
        <taxon>Bacteria</taxon>
        <taxon>Bacillati</taxon>
        <taxon>Bacillota</taxon>
        <taxon>Clostridia</taxon>
        <taxon>Eubacteriales</taxon>
        <taxon>Oscillospiraceae</taxon>
        <taxon>Bittarella (ex Durand et al. 2017)</taxon>
    </lineage>
</organism>
<evidence type="ECO:0000259" key="1">
    <source>
        <dbReference type="Pfam" id="PF02589"/>
    </source>
</evidence>
<feature type="domain" description="LUD" evidence="1">
    <location>
        <begin position="6"/>
        <end position="201"/>
    </location>
</feature>
<dbReference type="RefSeq" id="WP_021661246.1">
    <property type="nucleotide sequence ID" value="NZ_FQVY01000001.1"/>
</dbReference>
<dbReference type="EMBL" id="FQVY01000001">
    <property type="protein sequence ID" value="SHF82649.1"/>
    <property type="molecule type" value="Genomic_DNA"/>
</dbReference>
<reference evidence="3" key="1">
    <citation type="submission" date="2016-11" db="EMBL/GenBank/DDBJ databases">
        <authorList>
            <person name="Varghese N."/>
            <person name="Submissions S."/>
        </authorList>
    </citation>
    <scope>NUCLEOTIDE SEQUENCE</scope>
    <source>
        <strain evidence="3">DSM 4029</strain>
    </source>
</reference>
<evidence type="ECO:0000313" key="2">
    <source>
        <dbReference type="EMBL" id="MZL70114.1"/>
    </source>
</evidence>
<dbReference type="PANTHER" id="PTHR36179:SF2">
    <property type="entry name" value="LUD DOMAIN-CONTAINING PROTEIN"/>
    <property type="match status" value="1"/>
</dbReference>
<evidence type="ECO:0000313" key="3">
    <source>
        <dbReference type="EMBL" id="SHF82649.1"/>
    </source>
</evidence>
<dbReference type="InterPro" id="IPR037171">
    <property type="entry name" value="NagB/RpiA_transferase-like"/>
</dbReference>
<dbReference type="InterPro" id="IPR003741">
    <property type="entry name" value="LUD_dom"/>
</dbReference>
<keyword evidence="5" id="KW-1185">Reference proteome</keyword>
<reference evidence="4" key="2">
    <citation type="submission" date="2016-11" db="EMBL/GenBank/DDBJ databases">
        <authorList>
            <person name="Jaros S."/>
            <person name="Januszkiewicz K."/>
            <person name="Wedrychowicz H."/>
        </authorList>
    </citation>
    <scope>NUCLEOTIDE SEQUENCE [LARGE SCALE GENOMIC DNA]</scope>
    <source>
        <strain evidence="4">DSM 4029</strain>
    </source>
</reference>
<name>A0AAQ1MC54_9FIRM</name>
<protein>
    <submittedName>
        <fullName evidence="2">Lactate utilization protein</fullName>
    </submittedName>
    <submittedName>
        <fullName evidence="3">Uncharacterized ACR, YkgG family COG1556</fullName>
    </submittedName>
</protein>
<dbReference type="Proteomes" id="UP000474718">
    <property type="component" value="Unassembled WGS sequence"/>
</dbReference>
<dbReference type="AlphaFoldDB" id="A0AAQ1MC54"/>
<gene>
    <name evidence="2" type="ORF">GT747_10150</name>
    <name evidence="3" type="ORF">SAMN05444424_0824</name>
</gene>
<reference evidence="2 5" key="3">
    <citation type="journal article" date="2019" name="Nat. Med.">
        <title>A library of human gut bacterial isolates paired with longitudinal multiomics data enables mechanistic microbiome research.</title>
        <authorList>
            <person name="Poyet M."/>
            <person name="Groussin M."/>
            <person name="Gibbons S.M."/>
            <person name="Avila-Pacheco J."/>
            <person name="Jiang X."/>
            <person name="Kearney S.M."/>
            <person name="Perrotta A.R."/>
            <person name="Berdy B."/>
            <person name="Zhao S."/>
            <person name="Lieberman T.D."/>
            <person name="Swanson P.K."/>
            <person name="Smith M."/>
            <person name="Roesemann S."/>
            <person name="Alexander J.E."/>
            <person name="Rich S.A."/>
            <person name="Livny J."/>
            <person name="Vlamakis H."/>
            <person name="Clish C."/>
            <person name="Bullock K."/>
            <person name="Deik A."/>
            <person name="Scott J."/>
            <person name="Pierce K.A."/>
            <person name="Xavier R.J."/>
            <person name="Alm E.J."/>
        </authorList>
    </citation>
    <scope>NUCLEOTIDE SEQUENCE [LARGE SCALE GENOMIC DNA]</scope>
    <source>
        <strain evidence="2 5">BIOML-A2</strain>
    </source>
</reference>
<dbReference type="PANTHER" id="PTHR36179">
    <property type="entry name" value="LUD_DOM DOMAIN-CONTAINING PROTEIN"/>
    <property type="match status" value="1"/>
</dbReference>
<comment type="caution">
    <text evidence="3">The sequence shown here is derived from an EMBL/GenBank/DDBJ whole genome shotgun (WGS) entry which is preliminary data.</text>
</comment>
<dbReference type="Gene3D" id="3.40.50.10420">
    <property type="entry name" value="NagB/RpiA/CoA transferase-like"/>
    <property type="match status" value="1"/>
</dbReference>
<dbReference type="InterPro" id="IPR024185">
    <property type="entry name" value="FTHF_cligase-like_sf"/>
</dbReference>
<dbReference type="SUPFAM" id="SSF100950">
    <property type="entry name" value="NagB/RpiA/CoA transferase-like"/>
    <property type="match status" value="1"/>
</dbReference>
<accession>A0AAQ1MC54</accession>
<proteinExistence type="predicted"/>
<dbReference type="Proteomes" id="UP000184089">
    <property type="component" value="Unassembled WGS sequence"/>
</dbReference>
<dbReference type="Pfam" id="PF02589">
    <property type="entry name" value="LUD_dom"/>
    <property type="match status" value="1"/>
</dbReference>
<dbReference type="EMBL" id="WWVX01000007">
    <property type="protein sequence ID" value="MZL70114.1"/>
    <property type="molecule type" value="Genomic_DNA"/>
</dbReference>
<evidence type="ECO:0000313" key="5">
    <source>
        <dbReference type="Proteomes" id="UP000474718"/>
    </source>
</evidence>